<organism evidence="3 4">
    <name type="scientific">Paratrimastix pyriformis</name>
    <dbReference type="NCBI Taxonomy" id="342808"/>
    <lineage>
        <taxon>Eukaryota</taxon>
        <taxon>Metamonada</taxon>
        <taxon>Preaxostyla</taxon>
        <taxon>Paratrimastigidae</taxon>
        <taxon>Paratrimastix</taxon>
    </lineage>
</organism>
<sequence>MFRTFVFVFPGDREVRQADGILVCYDCTSRAQFREVASLVPPRDRGHPVVGLVCTKCDLVETRQISRAEGEACAAALDATYWETSALTGQGVTECFMGLARAALRVWARTKEMTKEEKEKGCLIA</sequence>
<comment type="caution">
    <text evidence="3">The sequence shown here is derived from an EMBL/GenBank/DDBJ whole genome shotgun (WGS) entry which is preliminary data.</text>
</comment>
<dbReference type="InterPro" id="IPR027417">
    <property type="entry name" value="P-loop_NTPase"/>
</dbReference>
<evidence type="ECO:0000313" key="4">
    <source>
        <dbReference type="Proteomes" id="UP001141327"/>
    </source>
</evidence>
<protein>
    <submittedName>
        <fullName evidence="3">Uncharacterized protein</fullName>
    </submittedName>
</protein>
<dbReference type="SUPFAM" id="SSF52540">
    <property type="entry name" value="P-loop containing nucleoside triphosphate hydrolases"/>
    <property type="match status" value="1"/>
</dbReference>
<evidence type="ECO:0000313" key="3">
    <source>
        <dbReference type="EMBL" id="KAJ4462400.1"/>
    </source>
</evidence>
<dbReference type="Pfam" id="PF00071">
    <property type="entry name" value="Ras"/>
    <property type="match status" value="1"/>
</dbReference>
<keyword evidence="4" id="KW-1185">Reference proteome</keyword>
<dbReference type="EMBL" id="JAPMOS010000003">
    <property type="protein sequence ID" value="KAJ4462400.1"/>
    <property type="molecule type" value="Genomic_DNA"/>
</dbReference>
<dbReference type="Gene3D" id="3.40.50.300">
    <property type="entry name" value="P-loop containing nucleotide triphosphate hydrolases"/>
    <property type="match status" value="1"/>
</dbReference>
<name>A0ABQ8UTD9_9EUKA</name>
<dbReference type="Proteomes" id="UP001141327">
    <property type="component" value="Unassembled WGS sequence"/>
</dbReference>
<dbReference type="InterPro" id="IPR050227">
    <property type="entry name" value="Rab"/>
</dbReference>
<dbReference type="SMART" id="SM00174">
    <property type="entry name" value="RHO"/>
    <property type="match status" value="1"/>
</dbReference>
<dbReference type="PANTHER" id="PTHR47977">
    <property type="entry name" value="RAS-RELATED PROTEIN RAB"/>
    <property type="match status" value="1"/>
</dbReference>
<keyword evidence="2" id="KW-0342">GTP-binding</keyword>
<dbReference type="SMART" id="SM00175">
    <property type="entry name" value="RAB"/>
    <property type="match status" value="1"/>
</dbReference>
<dbReference type="PROSITE" id="PS51419">
    <property type="entry name" value="RAB"/>
    <property type="match status" value="1"/>
</dbReference>
<dbReference type="SMART" id="SM00173">
    <property type="entry name" value="RAS"/>
    <property type="match status" value="1"/>
</dbReference>
<evidence type="ECO:0000256" key="1">
    <source>
        <dbReference type="ARBA" id="ARBA00022741"/>
    </source>
</evidence>
<dbReference type="InterPro" id="IPR001806">
    <property type="entry name" value="Small_GTPase"/>
</dbReference>
<accession>A0ABQ8UTD9</accession>
<evidence type="ECO:0000256" key="2">
    <source>
        <dbReference type="ARBA" id="ARBA00023134"/>
    </source>
</evidence>
<reference evidence="3" key="1">
    <citation type="journal article" date="2022" name="bioRxiv">
        <title>Genomics of Preaxostyla Flagellates Illuminates Evolutionary Transitions and the Path Towards Mitochondrial Loss.</title>
        <authorList>
            <person name="Novak L.V.F."/>
            <person name="Treitli S.C."/>
            <person name="Pyrih J."/>
            <person name="Halakuc P."/>
            <person name="Pipaliya S.V."/>
            <person name="Vacek V."/>
            <person name="Brzon O."/>
            <person name="Soukal P."/>
            <person name="Eme L."/>
            <person name="Dacks J.B."/>
            <person name="Karnkowska A."/>
            <person name="Elias M."/>
            <person name="Hampl V."/>
        </authorList>
    </citation>
    <scope>NUCLEOTIDE SEQUENCE</scope>
    <source>
        <strain evidence="3">RCP-MX</strain>
    </source>
</reference>
<proteinExistence type="predicted"/>
<gene>
    <name evidence="3" type="ORF">PAPYR_1029</name>
</gene>
<keyword evidence="1" id="KW-0547">Nucleotide-binding</keyword>